<keyword evidence="10" id="KW-0808">Transferase</keyword>
<keyword evidence="15" id="KW-0234">DNA repair</keyword>
<dbReference type="AlphaFoldDB" id="A0AAN8Q2I0"/>
<evidence type="ECO:0000256" key="15">
    <source>
        <dbReference type="ARBA" id="ARBA00023204"/>
    </source>
</evidence>
<evidence type="ECO:0000256" key="6">
    <source>
        <dbReference type="ARBA" id="ARBA00011918"/>
    </source>
</evidence>
<sequence>MPSRKSQPKISCLYGPTNTYMISTPVGELQLVSCPKGLHSLGQHSDLNDENFRPDYSVPVEILSQLYQDNGYVYKPAMQCVDWLKDYFNKSSEPGTVPLPPACLSISKKGSFTSKVWQTLPKLVPFGQSISYGRLAELCDNPKACRAVGHAMSENPLMLIMPCHRVIQTGGNLGNYHKGTRNSIKVWLLKHEGNIH</sequence>
<dbReference type="InterPro" id="IPR014048">
    <property type="entry name" value="MethylDNA_cys_MeTrfase_DNA-bd"/>
</dbReference>
<feature type="domain" description="Methylated-DNA-[protein]-cysteine S-methyltransferase DNA binding" evidence="20">
    <location>
        <begin position="112"/>
        <end position="193"/>
    </location>
</feature>
<dbReference type="FunFam" id="3.30.160.70:FF:000001">
    <property type="entry name" value="Methylated-DNA--protein-cysteine methyltransferase"/>
    <property type="match status" value="1"/>
</dbReference>
<evidence type="ECO:0000259" key="20">
    <source>
        <dbReference type="Pfam" id="PF01035"/>
    </source>
</evidence>
<comment type="cofactor">
    <cofactor evidence="2">
        <name>Zn(2+)</name>
        <dbReference type="ChEBI" id="CHEBI:29105"/>
    </cofactor>
</comment>
<dbReference type="Gene3D" id="1.10.10.10">
    <property type="entry name" value="Winged helix-like DNA-binding domain superfamily/Winged helix DNA-binding domain"/>
    <property type="match status" value="1"/>
</dbReference>
<dbReference type="SUPFAM" id="SSF53155">
    <property type="entry name" value="Methylated DNA-protein cysteine methyltransferase domain"/>
    <property type="match status" value="1"/>
</dbReference>
<proteinExistence type="inferred from homology"/>
<keyword evidence="22" id="KW-1185">Reference proteome</keyword>
<dbReference type="PROSITE" id="PS00374">
    <property type="entry name" value="MGMT"/>
    <property type="match status" value="1"/>
</dbReference>
<dbReference type="GO" id="GO:0006281">
    <property type="term" value="P:DNA repair"/>
    <property type="evidence" value="ECO:0007669"/>
    <property type="project" value="UniProtKB-KW"/>
</dbReference>
<dbReference type="GO" id="GO:0003908">
    <property type="term" value="F:methylated-DNA-[protein]-cysteine S-methyltransferase activity"/>
    <property type="evidence" value="ECO:0007669"/>
    <property type="project" value="UniProtKB-EC"/>
</dbReference>
<dbReference type="PANTHER" id="PTHR46460:SF1">
    <property type="entry name" value="METHYLATED-DNA--PROTEIN-CYSTEINE METHYLTRANSFERASE"/>
    <property type="match status" value="1"/>
</dbReference>
<comment type="subcellular location">
    <subcellularLocation>
        <location evidence="4">Nucleus</location>
    </subcellularLocation>
</comment>
<gene>
    <name evidence="21" type="ORF">SNE40_002062</name>
</gene>
<dbReference type="Gene3D" id="3.30.160.70">
    <property type="entry name" value="Methylated DNA-protein cysteine methyltransferase domain"/>
    <property type="match status" value="1"/>
</dbReference>
<keyword evidence="11" id="KW-0479">Metal-binding</keyword>
<evidence type="ECO:0000256" key="7">
    <source>
        <dbReference type="ARBA" id="ARBA00015377"/>
    </source>
</evidence>
<keyword evidence="13" id="KW-0862">Zinc</keyword>
<dbReference type="InterPro" id="IPR036217">
    <property type="entry name" value="MethylDNA_cys_MeTrfase_DNAb"/>
</dbReference>
<evidence type="ECO:0000256" key="4">
    <source>
        <dbReference type="ARBA" id="ARBA00004123"/>
    </source>
</evidence>
<keyword evidence="12" id="KW-0227">DNA damage</keyword>
<dbReference type="SUPFAM" id="SSF46767">
    <property type="entry name" value="Methylated DNA-protein cysteine methyltransferase, C-terminal domain"/>
    <property type="match status" value="1"/>
</dbReference>
<evidence type="ECO:0000313" key="22">
    <source>
        <dbReference type="Proteomes" id="UP001347796"/>
    </source>
</evidence>
<dbReference type="GO" id="GO:0046872">
    <property type="term" value="F:metal ion binding"/>
    <property type="evidence" value="ECO:0007669"/>
    <property type="project" value="UniProtKB-KW"/>
</dbReference>
<reference evidence="21 22" key="1">
    <citation type="submission" date="2024-01" db="EMBL/GenBank/DDBJ databases">
        <title>The genome of the rayed Mediterranean limpet Patella caerulea (Linnaeus, 1758).</title>
        <authorList>
            <person name="Anh-Thu Weber A."/>
            <person name="Halstead-Nussloch G."/>
        </authorList>
    </citation>
    <scope>NUCLEOTIDE SEQUENCE [LARGE SCALE GENOMIC DNA]</scope>
    <source>
        <strain evidence="21">AATW-2023a</strain>
        <tissue evidence="21">Whole specimen</tissue>
    </source>
</reference>
<dbReference type="GO" id="GO:0032259">
    <property type="term" value="P:methylation"/>
    <property type="evidence" value="ECO:0007669"/>
    <property type="project" value="UniProtKB-KW"/>
</dbReference>
<dbReference type="GO" id="GO:0005654">
    <property type="term" value="C:nucleoplasm"/>
    <property type="evidence" value="ECO:0007669"/>
    <property type="project" value="TreeGrafter"/>
</dbReference>
<comment type="caution">
    <text evidence="21">The sequence shown here is derived from an EMBL/GenBank/DDBJ whole genome shotgun (WGS) entry which is preliminary data.</text>
</comment>
<name>A0AAN8Q2I0_PATCE</name>
<evidence type="ECO:0000256" key="3">
    <source>
        <dbReference type="ARBA" id="ARBA00003317"/>
    </source>
</evidence>
<evidence type="ECO:0000256" key="5">
    <source>
        <dbReference type="ARBA" id="ARBA00008711"/>
    </source>
</evidence>
<comment type="function">
    <text evidence="3">Involved in the cellular defense against the biological effects of O6-methylguanine (O6-MeG) and O4-methylthymine (O4-MeT) in DNA. Repairs the methylated nucleobase in DNA by stoichiometrically transferring the methyl group to a cysteine residue in the enzyme. This is a suicide reaction: the enzyme is irreversibly inactivated.</text>
</comment>
<dbReference type="InterPro" id="IPR036631">
    <property type="entry name" value="MGMT_N_sf"/>
</dbReference>
<keyword evidence="14" id="KW-0238">DNA-binding</keyword>
<dbReference type="GO" id="GO:0003677">
    <property type="term" value="F:DNA binding"/>
    <property type="evidence" value="ECO:0007669"/>
    <property type="project" value="UniProtKB-KW"/>
</dbReference>
<dbReference type="InterPro" id="IPR036388">
    <property type="entry name" value="WH-like_DNA-bd_sf"/>
</dbReference>
<dbReference type="InterPro" id="IPR001497">
    <property type="entry name" value="MethylDNA_cys_MeTrfase_AS"/>
</dbReference>
<evidence type="ECO:0000256" key="11">
    <source>
        <dbReference type="ARBA" id="ARBA00022723"/>
    </source>
</evidence>
<evidence type="ECO:0000256" key="19">
    <source>
        <dbReference type="ARBA" id="ARBA00049348"/>
    </source>
</evidence>
<keyword evidence="16" id="KW-0539">Nucleus</keyword>
<evidence type="ECO:0000256" key="12">
    <source>
        <dbReference type="ARBA" id="ARBA00022763"/>
    </source>
</evidence>
<evidence type="ECO:0000256" key="9">
    <source>
        <dbReference type="ARBA" id="ARBA00022603"/>
    </source>
</evidence>
<protein>
    <recommendedName>
        <fullName evidence="7">Methylated-DNA--protein-cysteine methyltransferase</fullName>
        <ecNumber evidence="6">2.1.1.63</ecNumber>
    </recommendedName>
    <alternativeName>
        <fullName evidence="17">6-O-methylguanine-DNA methyltransferase</fullName>
    </alternativeName>
    <alternativeName>
        <fullName evidence="18">O-6-methylguanine-DNA-alkyltransferase</fullName>
    </alternativeName>
</protein>
<evidence type="ECO:0000256" key="17">
    <source>
        <dbReference type="ARBA" id="ARBA00030795"/>
    </source>
</evidence>
<comment type="similarity">
    <text evidence="5">Belongs to the MGMT family.</text>
</comment>
<evidence type="ECO:0000256" key="13">
    <source>
        <dbReference type="ARBA" id="ARBA00022833"/>
    </source>
</evidence>
<dbReference type="PANTHER" id="PTHR46460">
    <property type="entry name" value="METHYLATED-DNA--PROTEIN-CYSTEINE METHYLTRANSFERASE"/>
    <property type="match status" value="1"/>
</dbReference>
<dbReference type="Pfam" id="PF01035">
    <property type="entry name" value="DNA_binding_1"/>
    <property type="match status" value="1"/>
</dbReference>
<evidence type="ECO:0000256" key="14">
    <source>
        <dbReference type="ARBA" id="ARBA00023125"/>
    </source>
</evidence>
<dbReference type="NCBIfam" id="TIGR00589">
    <property type="entry name" value="ogt"/>
    <property type="match status" value="1"/>
</dbReference>
<keyword evidence="9" id="KW-0489">Methyltransferase</keyword>
<evidence type="ECO:0000256" key="2">
    <source>
        <dbReference type="ARBA" id="ARBA00001947"/>
    </source>
</evidence>
<organism evidence="21 22">
    <name type="scientific">Patella caerulea</name>
    <name type="common">Rayed Mediterranean limpet</name>
    <dbReference type="NCBI Taxonomy" id="87958"/>
    <lineage>
        <taxon>Eukaryota</taxon>
        <taxon>Metazoa</taxon>
        <taxon>Spiralia</taxon>
        <taxon>Lophotrochozoa</taxon>
        <taxon>Mollusca</taxon>
        <taxon>Gastropoda</taxon>
        <taxon>Patellogastropoda</taxon>
        <taxon>Patelloidea</taxon>
        <taxon>Patellidae</taxon>
        <taxon>Patella</taxon>
    </lineage>
</organism>
<evidence type="ECO:0000256" key="1">
    <source>
        <dbReference type="ARBA" id="ARBA00001286"/>
    </source>
</evidence>
<accession>A0AAN8Q2I0</accession>
<comment type="catalytic activity">
    <reaction evidence="1">
        <text>a 4-O-methyl-thymidine in DNA + L-cysteinyl-[protein] = a thymidine in DNA + S-methyl-L-cysteinyl-[protein]</text>
        <dbReference type="Rhea" id="RHEA:53428"/>
        <dbReference type="Rhea" id="RHEA-COMP:10131"/>
        <dbReference type="Rhea" id="RHEA-COMP:10132"/>
        <dbReference type="Rhea" id="RHEA-COMP:13555"/>
        <dbReference type="Rhea" id="RHEA-COMP:13556"/>
        <dbReference type="ChEBI" id="CHEBI:29950"/>
        <dbReference type="ChEBI" id="CHEBI:82612"/>
        <dbReference type="ChEBI" id="CHEBI:137386"/>
        <dbReference type="ChEBI" id="CHEBI:137387"/>
        <dbReference type="EC" id="2.1.1.63"/>
    </reaction>
</comment>
<dbReference type="EC" id="2.1.1.63" evidence="6"/>
<dbReference type="EMBL" id="JAZGQO010000002">
    <property type="protein sequence ID" value="KAK6190130.1"/>
    <property type="molecule type" value="Genomic_DNA"/>
</dbReference>
<evidence type="ECO:0000256" key="10">
    <source>
        <dbReference type="ARBA" id="ARBA00022679"/>
    </source>
</evidence>
<dbReference type="FunFam" id="1.10.10.10:FF:000214">
    <property type="entry name" value="Methylated-DNA--protein-cysteine methyltransferase"/>
    <property type="match status" value="1"/>
</dbReference>
<dbReference type="Proteomes" id="UP001347796">
    <property type="component" value="Unassembled WGS sequence"/>
</dbReference>
<evidence type="ECO:0000256" key="16">
    <source>
        <dbReference type="ARBA" id="ARBA00023242"/>
    </source>
</evidence>
<dbReference type="CDD" id="cd06445">
    <property type="entry name" value="ATase"/>
    <property type="match status" value="1"/>
</dbReference>
<evidence type="ECO:0000256" key="8">
    <source>
        <dbReference type="ARBA" id="ARBA00022553"/>
    </source>
</evidence>
<evidence type="ECO:0000313" key="21">
    <source>
        <dbReference type="EMBL" id="KAK6190130.1"/>
    </source>
</evidence>
<keyword evidence="8" id="KW-0597">Phosphoprotein</keyword>
<comment type="catalytic activity">
    <reaction evidence="19">
        <text>a 6-O-methyl-2'-deoxyguanosine in DNA + L-cysteinyl-[protein] = S-methyl-L-cysteinyl-[protein] + a 2'-deoxyguanosine in DNA</text>
        <dbReference type="Rhea" id="RHEA:24000"/>
        <dbReference type="Rhea" id="RHEA-COMP:10131"/>
        <dbReference type="Rhea" id="RHEA-COMP:10132"/>
        <dbReference type="Rhea" id="RHEA-COMP:11367"/>
        <dbReference type="Rhea" id="RHEA-COMP:11368"/>
        <dbReference type="ChEBI" id="CHEBI:29950"/>
        <dbReference type="ChEBI" id="CHEBI:82612"/>
        <dbReference type="ChEBI" id="CHEBI:85445"/>
        <dbReference type="ChEBI" id="CHEBI:85448"/>
        <dbReference type="EC" id="2.1.1.63"/>
    </reaction>
</comment>
<evidence type="ECO:0000256" key="18">
    <source>
        <dbReference type="ARBA" id="ARBA00031621"/>
    </source>
</evidence>